<name>A0A7V1LPY7_CALAY</name>
<evidence type="ECO:0000313" key="1">
    <source>
        <dbReference type="EMBL" id="HED12018.1"/>
    </source>
</evidence>
<dbReference type="InterPro" id="IPR032758">
    <property type="entry name" value="MqsA/HigA-2"/>
</dbReference>
<accession>A0A7V1LPY7</accession>
<dbReference type="InterPro" id="IPR022453">
    <property type="entry name" value="Znf_MqsA-type"/>
</dbReference>
<dbReference type="EMBL" id="DRLD01000430">
    <property type="protein sequence ID" value="HED12018.1"/>
    <property type="molecule type" value="Genomic_DNA"/>
</dbReference>
<dbReference type="NCBIfam" id="TIGR03830">
    <property type="entry name" value="CxxCG_CxxCG_HTH"/>
    <property type="match status" value="1"/>
</dbReference>
<sequence length="196" mass="22572">MSTLKICPVCASDNIVKETSKKDFVEIKGEKIELYSTVTVCQDCGETFASLKDEMELINRAREIYRNRHGIPSPGQILEFKNRYRLSLRDMEKLTGISFKTIDRYLKGSIPDPSNSTLLKIFLNFPYVVYKFLCDEKFSSEKYNFSRKKASEAIPFKIISYKTDASCSMNPVYHISQENEKKWTKTTSYTTSSLTA</sequence>
<protein>
    <submittedName>
        <fullName evidence="1">YgiT-type zinc finger protein</fullName>
    </submittedName>
</protein>
<dbReference type="AlphaFoldDB" id="A0A7V1LPY7"/>
<organism evidence="1">
    <name type="scientific">Caldithrix abyssi</name>
    <dbReference type="NCBI Taxonomy" id="187145"/>
    <lineage>
        <taxon>Bacteria</taxon>
        <taxon>Pseudomonadati</taxon>
        <taxon>Calditrichota</taxon>
        <taxon>Calditrichia</taxon>
        <taxon>Calditrichales</taxon>
        <taxon>Calditrichaceae</taxon>
        <taxon>Caldithrix</taxon>
    </lineage>
</organism>
<gene>
    <name evidence="1" type="ORF">ENJ10_15110</name>
</gene>
<proteinExistence type="predicted"/>
<dbReference type="NCBIfam" id="TIGR03831">
    <property type="entry name" value="YgiT_finger"/>
    <property type="match status" value="1"/>
</dbReference>
<dbReference type="Proteomes" id="UP000886005">
    <property type="component" value="Unassembled WGS sequence"/>
</dbReference>
<comment type="caution">
    <text evidence="1">The sequence shown here is derived from an EMBL/GenBank/DDBJ whole genome shotgun (WGS) entry which is preliminary data.</text>
</comment>
<dbReference type="InterPro" id="IPR022452">
    <property type="entry name" value="MqsA"/>
</dbReference>
<dbReference type="Pfam" id="PF15731">
    <property type="entry name" value="MqsA_antitoxin"/>
    <property type="match status" value="1"/>
</dbReference>
<dbReference type="Gene3D" id="3.10.20.860">
    <property type="match status" value="1"/>
</dbReference>
<reference evidence="1" key="1">
    <citation type="journal article" date="2020" name="mSystems">
        <title>Genome- and Community-Level Interaction Insights into Carbon Utilization and Element Cycling Functions of Hydrothermarchaeota in Hydrothermal Sediment.</title>
        <authorList>
            <person name="Zhou Z."/>
            <person name="Liu Y."/>
            <person name="Xu W."/>
            <person name="Pan J."/>
            <person name="Luo Z.H."/>
            <person name="Li M."/>
        </authorList>
    </citation>
    <scope>NUCLEOTIDE SEQUENCE [LARGE SCALE GENOMIC DNA]</scope>
    <source>
        <strain evidence="1">HyVt-456</strain>
    </source>
</reference>